<keyword evidence="1 3" id="KW-0472">Membrane</keyword>
<sequence>MYLDLYIIENLLINYIIISCTSILTKNTNSYKRKIIGAIVGAIYSVIYLLPRFYLLYTLPSKAVFIVIIGLISFVYTDKNEFLRVFTIFFLVNFFICGSTYFIIYFTGIEHIKISFVIASVYISCLILKKIYSDITLINHIKEFTKEVTISLLGEELKCIALLDSGNLLKDPLSKSDVIMVNSSLLEKYLPENYNYEYVDVFLAEEIINDLSEDISSRVRLIPYNHATSNKTNMILGFKADYLRIDNKKIGNIVLGISNFKDDNYNAILNPSILS</sequence>
<keyword evidence="3" id="KW-0812">Transmembrane</keyword>
<dbReference type="Pfam" id="PF03419">
    <property type="entry name" value="Peptidase_U4"/>
    <property type="match status" value="1"/>
</dbReference>
<reference evidence="4 5" key="1">
    <citation type="journal article" date="2023" name="Int. J. Syst. Evol. Microbiol.">
        <title>Terrisporobacter hibernicus sp. nov., isolated from bovine faeces in Northern Ireland.</title>
        <authorList>
            <person name="Mitchell M."/>
            <person name="Nguyen S.V."/>
            <person name="Connor M."/>
            <person name="Fairley D.J."/>
            <person name="Donoghue O."/>
            <person name="Marshall H."/>
            <person name="Koolman L."/>
            <person name="McMullan G."/>
            <person name="Schaffer K.E."/>
            <person name="McGrath J.W."/>
            <person name="Fanning S."/>
        </authorList>
    </citation>
    <scope>NUCLEOTIDE SEQUENCE [LARGE SCALE GENOMIC DNA]</scope>
    <source>
        <strain evidence="4 5">MCA3</strain>
    </source>
</reference>
<evidence type="ECO:0000313" key="4">
    <source>
        <dbReference type="EMBL" id="UEL46761.1"/>
    </source>
</evidence>
<protein>
    <recommendedName>
        <fullName evidence="1">Sporulation sigma-E factor-processing peptidase</fullName>
        <ecNumber evidence="1">3.4.23.-</ecNumber>
    </recommendedName>
    <alternativeName>
        <fullName evidence="1">Membrane-associated aspartic protease</fullName>
    </alternativeName>
    <alternativeName>
        <fullName evidence="1">Stage II sporulation protein GA</fullName>
    </alternativeName>
</protein>
<dbReference type="GO" id="GO:0030436">
    <property type="term" value="P:asexual sporulation"/>
    <property type="evidence" value="ECO:0007669"/>
    <property type="project" value="InterPro"/>
</dbReference>
<comment type="function">
    <text evidence="1">Probable aspartic protease that is responsible for the proteolytic cleavage of the RNA polymerase sigma E factor (SigE/spoIIGB) to yield the active peptide in the mother cell during sporulation. Responds to a signal from the forespore that is triggered by the extracellular signal protein SpoIIR.</text>
</comment>
<dbReference type="GO" id="GO:0030435">
    <property type="term" value="P:sporulation resulting in formation of a cellular spore"/>
    <property type="evidence" value="ECO:0007669"/>
    <property type="project" value="UniProtKB-KW"/>
</dbReference>
<name>A0AAX2ZCM5_9FIRM</name>
<dbReference type="PIRSF" id="PIRSF018571">
    <property type="entry name" value="SpoIIGA"/>
    <property type="match status" value="1"/>
</dbReference>
<dbReference type="GO" id="GO:0005886">
    <property type="term" value="C:plasma membrane"/>
    <property type="evidence" value="ECO:0007669"/>
    <property type="project" value="UniProtKB-SubCell"/>
</dbReference>
<dbReference type="EC" id="3.4.23.-" evidence="1"/>
<proteinExistence type="inferred from homology"/>
<dbReference type="KEGG" id="tem:JW646_14090"/>
<keyword evidence="1" id="KW-0064">Aspartyl protease</keyword>
<evidence type="ECO:0000256" key="3">
    <source>
        <dbReference type="SAM" id="Phobius"/>
    </source>
</evidence>
<dbReference type="Proteomes" id="UP001198983">
    <property type="component" value="Chromosome"/>
</dbReference>
<dbReference type="GO" id="GO:0004190">
    <property type="term" value="F:aspartic-type endopeptidase activity"/>
    <property type="evidence" value="ECO:0007669"/>
    <property type="project" value="UniProtKB-KW"/>
</dbReference>
<dbReference type="AlphaFoldDB" id="A0AAX2ZCM5"/>
<feature type="active site" evidence="2">
    <location>
        <position position="164"/>
    </location>
</feature>
<evidence type="ECO:0000256" key="2">
    <source>
        <dbReference type="PIRSR" id="PIRSR018571-1"/>
    </source>
</evidence>
<feature type="transmembrane region" description="Helical" evidence="3">
    <location>
        <begin position="112"/>
        <end position="132"/>
    </location>
</feature>
<feature type="transmembrane region" description="Helical" evidence="3">
    <location>
        <begin position="83"/>
        <end position="106"/>
    </location>
</feature>
<comment type="similarity">
    <text evidence="1">Belongs to the peptidase U4 family.</text>
</comment>
<dbReference type="RefSeq" id="WP_074915185.1">
    <property type="nucleotide sequence ID" value="NZ_CP081135.1"/>
</dbReference>
<keyword evidence="5" id="KW-1185">Reference proteome</keyword>
<evidence type="ECO:0000313" key="5">
    <source>
        <dbReference type="Proteomes" id="UP001198983"/>
    </source>
</evidence>
<evidence type="ECO:0000256" key="1">
    <source>
        <dbReference type="PIRNR" id="PIRNR018571"/>
    </source>
</evidence>
<feature type="transmembrane region" description="Helical" evidence="3">
    <location>
        <begin position="59"/>
        <end position="76"/>
    </location>
</feature>
<gene>
    <name evidence="4" type="ORF">JW646_14090</name>
</gene>
<accession>A0AAX2ZCM5</accession>
<keyword evidence="3" id="KW-1133">Transmembrane helix</keyword>
<keyword evidence="1" id="KW-1003">Cell membrane</keyword>
<feature type="transmembrane region" description="Helical" evidence="3">
    <location>
        <begin position="6"/>
        <end position="24"/>
    </location>
</feature>
<dbReference type="EMBL" id="CP081135">
    <property type="protein sequence ID" value="UEL46761.1"/>
    <property type="molecule type" value="Genomic_DNA"/>
</dbReference>
<dbReference type="GO" id="GO:0006508">
    <property type="term" value="P:proteolysis"/>
    <property type="evidence" value="ECO:0007669"/>
    <property type="project" value="UniProtKB-KW"/>
</dbReference>
<keyword evidence="1" id="KW-0378">Hydrolase</keyword>
<keyword evidence="1" id="KW-0645">Protease</keyword>
<dbReference type="InterPro" id="IPR005081">
    <property type="entry name" value="SpoIIGA"/>
</dbReference>
<keyword evidence="1" id="KW-0749">Sporulation</keyword>
<organism evidence="4 5">
    <name type="scientific">Terrisporobacter hibernicus</name>
    <dbReference type="NCBI Taxonomy" id="2813371"/>
    <lineage>
        <taxon>Bacteria</taxon>
        <taxon>Bacillati</taxon>
        <taxon>Bacillota</taxon>
        <taxon>Clostridia</taxon>
        <taxon>Peptostreptococcales</taxon>
        <taxon>Peptostreptococcaceae</taxon>
        <taxon>Terrisporobacter</taxon>
    </lineage>
</organism>
<comment type="subcellular location">
    <subcellularLocation>
        <location evidence="1">Cell membrane</location>
    </subcellularLocation>
</comment>